<dbReference type="Proteomes" id="UP000481153">
    <property type="component" value="Unassembled WGS sequence"/>
</dbReference>
<evidence type="ECO:0000313" key="3">
    <source>
        <dbReference type="EMBL" id="KAF0732181.1"/>
    </source>
</evidence>
<evidence type="ECO:0000313" key="4">
    <source>
        <dbReference type="Proteomes" id="UP000481153"/>
    </source>
</evidence>
<dbReference type="SMART" id="SM00015">
    <property type="entry name" value="IQ"/>
    <property type="match status" value="6"/>
</dbReference>
<dbReference type="Gene3D" id="2.30.30.140">
    <property type="match status" value="1"/>
</dbReference>
<gene>
    <name evidence="3" type="ORF">Ae201684_010830</name>
</gene>
<comment type="caution">
    <text evidence="3">The sequence shown here is derived from an EMBL/GenBank/DDBJ whole genome shotgun (WGS) entry which is preliminary data.</text>
</comment>
<accession>A0A6G0WXC0</accession>
<organism evidence="3 4">
    <name type="scientific">Aphanomyces euteiches</name>
    <dbReference type="NCBI Taxonomy" id="100861"/>
    <lineage>
        <taxon>Eukaryota</taxon>
        <taxon>Sar</taxon>
        <taxon>Stramenopiles</taxon>
        <taxon>Oomycota</taxon>
        <taxon>Saprolegniomycetes</taxon>
        <taxon>Saprolegniales</taxon>
        <taxon>Verrucalvaceae</taxon>
        <taxon>Aphanomyces</taxon>
    </lineage>
</organism>
<dbReference type="InterPro" id="IPR057207">
    <property type="entry name" value="FBXL15_LRR"/>
</dbReference>
<dbReference type="PROSITE" id="PS50096">
    <property type="entry name" value="IQ"/>
    <property type="match status" value="5"/>
</dbReference>
<evidence type="ECO:0000259" key="2">
    <source>
        <dbReference type="Pfam" id="PF25372"/>
    </source>
</evidence>
<dbReference type="Gene3D" id="3.80.10.10">
    <property type="entry name" value="Ribonuclease Inhibitor"/>
    <property type="match status" value="2"/>
</dbReference>
<dbReference type="GO" id="GO:0031146">
    <property type="term" value="P:SCF-dependent proteasomal ubiquitin-dependent protein catabolic process"/>
    <property type="evidence" value="ECO:0007669"/>
    <property type="project" value="TreeGrafter"/>
</dbReference>
<dbReference type="GO" id="GO:0019005">
    <property type="term" value="C:SCF ubiquitin ligase complex"/>
    <property type="evidence" value="ECO:0007669"/>
    <property type="project" value="TreeGrafter"/>
</dbReference>
<reference evidence="3 4" key="1">
    <citation type="submission" date="2019-07" db="EMBL/GenBank/DDBJ databases">
        <title>Genomics analysis of Aphanomyces spp. identifies a new class of oomycete effector associated with host adaptation.</title>
        <authorList>
            <person name="Gaulin E."/>
        </authorList>
    </citation>
    <scope>NUCLEOTIDE SEQUENCE [LARGE SCALE GENOMIC DNA]</scope>
    <source>
        <strain evidence="3 4">ATCC 201684</strain>
    </source>
</reference>
<feature type="compositionally biased region" description="Acidic residues" evidence="1">
    <location>
        <begin position="992"/>
        <end position="1032"/>
    </location>
</feature>
<dbReference type="Gene3D" id="1.20.5.190">
    <property type="match status" value="1"/>
</dbReference>
<feature type="region of interest" description="Disordered" evidence="1">
    <location>
        <begin position="974"/>
        <end position="1032"/>
    </location>
</feature>
<dbReference type="Pfam" id="PF25372">
    <property type="entry name" value="DUF7885"/>
    <property type="match status" value="1"/>
</dbReference>
<feature type="region of interest" description="Disordered" evidence="1">
    <location>
        <begin position="1"/>
        <end position="32"/>
    </location>
</feature>
<keyword evidence="4" id="KW-1185">Reference proteome</keyword>
<dbReference type="InterPro" id="IPR006553">
    <property type="entry name" value="Leu-rich_rpt_Cys-con_subtyp"/>
</dbReference>
<dbReference type="AlphaFoldDB" id="A0A6G0WXC0"/>
<dbReference type="CDD" id="cd23767">
    <property type="entry name" value="IQCD"/>
    <property type="match status" value="1"/>
</dbReference>
<proteinExistence type="predicted"/>
<dbReference type="InterPro" id="IPR032675">
    <property type="entry name" value="LRR_dom_sf"/>
</dbReference>
<dbReference type="PANTHER" id="PTHR13318:SF190">
    <property type="entry name" value="PARTNER OF PAIRED, ISOFORM B"/>
    <property type="match status" value="1"/>
</dbReference>
<protein>
    <recommendedName>
        <fullName evidence="2">F-box/LRR-repeat protein 15-like leucin rich repeat domain-containing protein</fullName>
    </recommendedName>
</protein>
<dbReference type="EMBL" id="VJMJ01000137">
    <property type="protein sequence ID" value="KAF0732181.1"/>
    <property type="molecule type" value="Genomic_DNA"/>
</dbReference>
<dbReference type="PANTHER" id="PTHR13318">
    <property type="entry name" value="PARTNER OF PAIRED, ISOFORM B-RELATED"/>
    <property type="match status" value="1"/>
</dbReference>
<dbReference type="SUPFAM" id="SSF52047">
    <property type="entry name" value="RNI-like"/>
    <property type="match status" value="1"/>
</dbReference>
<dbReference type="CDD" id="cd20404">
    <property type="entry name" value="Tudor_Agenet_AtEML-like"/>
    <property type="match status" value="1"/>
</dbReference>
<dbReference type="SMART" id="SM00367">
    <property type="entry name" value="LRR_CC"/>
    <property type="match status" value="7"/>
</dbReference>
<evidence type="ECO:0000256" key="1">
    <source>
        <dbReference type="SAM" id="MobiDB-lite"/>
    </source>
</evidence>
<feature type="domain" description="F-box/LRR-repeat protein 15-like leucin rich repeat" evidence="2">
    <location>
        <begin position="233"/>
        <end position="347"/>
    </location>
</feature>
<dbReference type="VEuPathDB" id="FungiDB:AeMF1_002026"/>
<name>A0A6G0WXC0_9STRA</name>
<dbReference type="Pfam" id="PF00612">
    <property type="entry name" value="IQ"/>
    <property type="match status" value="3"/>
</dbReference>
<dbReference type="InterPro" id="IPR000048">
    <property type="entry name" value="IQ_motif_EF-hand-BS"/>
</dbReference>
<sequence length="1032" mass="116606">MKRRKRAHAAPTLHKGTPKTAVAKNKPSSNNHVVLQPSRDVEEILGRQTFPATLDLRPFSAVVTDHTLVEIAIVLLQRKMRIERLHIAGCDRFSAVGMRSLVHAIGPHLRGLDYSGSIVQKDVLKVLVTRLEDLRDVDFSNCETLSPDILRDFIPCCTHTLEKCNLSHSKLINDEALAWLAGTLGVHGGLTKCGKLVSLNIAQCTLVGDRGLAALGVGCTALEFLNLEGLANITDAGMEALVKGCRALRVLHLKRCVQISDGGVASIGKNCRQLRSINLCGCGRITTTGMTNLVAGATLLQSIDVQGCNLLTEDVLCVVATRLPSLQLLNVNGCQQITDTGLRTLAEHLPYVTLAASFRGLEPRDDATQLKFATHQRTIAHSAALRLQAWFRGHLGRKEAATWRRDKLETPAAKHVKLWFTMRLLMREINRRAAESRTRRQSATKIQALIRGFLVRAREYRAAADAFRQQVGTVAAIKIQTRYRGYYVRHGATMVNQAIHRMHARKAEERLLLCAVKVQRAYRARLSRCRLVEIMHVNALRRQQCHEAALKLQQLYRSRAARAATAALRQALEVHRASLRLKEQVARRLQANWRRHAARRAIQAARDAYKARLARQNAGAVAMQRVVRGWFGRKIAFARRVEWMEQTAAATTILRKWRHYLAPRASTIIYESLASQIQRQMLQEAAEATAKSEALLQKERRKHAMDSASEVGSDNDDDDWFEYLDPNGQLVWFSPSREPRFLVRPNGFAREKTLVGMGVKMYWPFEETWFSGRVTKFCITKRKHKIEYDDGDKEWTRLDEMEPSHVQVFNGNCWLMYDNFMPSRRALQASLYVNVRFQKYDAALFVWRQGKIKWFDDALGAFCVAYDDETSGGGGASLEMVDLFACEDDVQVQDRRSLQWMGLGSYFFGLGYAIPPRLQDYLDYEGPYEQDTWTPQEDASGWGEYQAPDAAVEYGEWMQNQTYGEEDSIAAAGGYEIPPATEQEFTWTAESDVNDPQEEEDNANDGDDQEDGRDDEYEDGDADDEEENEEET</sequence>